<dbReference type="Pfam" id="PF07171">
    <property type="entry name" value="MlrC_C"/>
    <property type="match status" value="1"/>
</dbReference>
<dbReference type="Proteomes" id="UP000823485">
    <property type="component" value="Unassembled WGS sequence"/>
</dbReference>
<accession>A0ABS2R4F5</accession>
<feature type="domain" description="Microcystin LR degradation protein MlrC C-terminal" evidence="1">
    <location>
        <begin position="4"/>
        <end position="65"/>
    </location>
</feature>
<protein>
    <submittedName>
        <fullName evidence="2">Microcystin degradation protein MlrC</fullName>
    </submittedName>
</protein>
<comment type="caution">
    <text evidence="2">The sequence shown here is derived from an EMBL/GenBank/DDBJ whole genome shotgun (WGS) entry which is preliminary data.</text>
</comment>
<evidence type="ECO:0000313" key="2">
    <source>
        <dbReference type="EMBL" id="MBM7714049.1"/>
    </source>
</evidence>
<dbReference type="InterPro" id="IPR010799">
    <property type="entry name" value="MlrC_C"/>
</dbReference>
<sequence length="87" mass="10083">MFVKSQVLDEQNFLLHGIDIANYNLVAFKSSQHFRAAFEPIAREIITLDSPGLTTLDFTIFDYKKLKRPLYPLDHFERSPKPKTAQV</sequence>
<organism evidence="2 3">
    <name type="scientific">Siminovitchia thermophila</name>
    <dbReference type="NCBI Taxonomy" id="1245522"/>
    <lineage>
        <taxon>Bacteria</taxon>
        <taxon>Bacillati</taxon>
        <taxon>Bacillota</taxon>
        <taxon>Bacilli</taxon>
        <taxon>Bacillales</taxon>
        <taxon>Bacillaceae</taxon>
        <taxon>Siminovitchia</taxon>
    </lineage>
</organism>
<reference evidence="2 3" key="1">
    <citation type="submission" date="2021-01" db="EMBL/GenBank/DDBJ databases">
        <title>Genomic Encyclopedia of Type Strains, Phase IV (KMG-IV): sequencing the most valuable type-strain genomes for metagenomic binning, comparative biology and taxonomic classification.</title>
        <authorList>
            <person name="Goeker M."/>
        </authorList>
    </citation>
    <scope>NUCLEOTIDE SEQUENCE [LARGE SCALE GENOMIC DNA]</scope>
    <source>
        <strain evidence="2 3">DSM 105453</strain>
    </source>
</reference>
<evidence type="ECO:0000313" key="3">
    <source>
        <dbReference type="Proteomes" id="UP000823485"/>
    </source>
</evidence>
<gene>
    <name evidence="2" type="ORF">JOC94_001021</name>
</gene>
<dbReference type="EMBL" id="JAFBFH010000005">
    <property type="protein sequence ID" value="MBM7714049.1"/>
    <property type="molecule type" value="Genomic_DNA"/>
</dbReference>
<keyword evidence="3" id="KW-1185">Reference proteome</keyword>
<name>A0ABS2R4F5_9BACI</name>
<proteinExistence type="predicted"/>
<evidence type="ECO:0000259" key="1">
    <source>
        <dbReference type="Pfam" id="PF07171"/>
    </source>
</evidence>